<evidence type="ECO:0000313" key="2">
    <source>
        <dbReference type="Proteomes" id="UP000683360"/>
    </source>
</evidence>
<sequence length="200" mass="23643">MYGENHFVMMFGGLHIEMAAFKAFVSWLEDSEWTSVLVNAQVTSPGTADSFLKASPVTTTRRTHQVTACTLYRLLSNAYCQYKDVLRYDEVILEFEEWCLELSKQSPHFKFWYITLKFELTLLIFIRSIREANFLLYIEALSKIIPWFFALDHTNYSRWLPIRLRDMLQLPKKNPETNRAILSGNPFCHQDREEIFLYGF</sequence>
<keyword evidence="2" id="KW-1185">Reference proteome</keyword>
<protein>
    <submittedName>
        <fullName evidence="1">Uncharacterized protein</fullName>
    </submittedName>
</protein>
<organism evidence="1 2">
    <name type="scientific">Mytilus edulis</name>
    <name type="common">Blue mussel</name>
    <dbReference type="NCBI Taxonomy" id="6550"/>
    <lineage>
        <taxon>Eukaryota</taxon>
        <taxon>Metazoa</taxon>
        <taxon>Spiralia</taxon>
        <taxon>Lophotrochozoa</taxon>
        <taxon>Mollusca</taxon>
        <taxon>Bivalvia</taxon>
        <taxon>Autobranchia</taxon>
        <taxon>Pteriomorphia</taxon>
        <taxon>Mytilida</taxon>
        <taxon>Mytiloidea</taxon>
        <taxon>Mytilidae</taxon>
        <taxon>Mytilinae</taxon>
        <taxon>Mytilus</taxon>
    </lineage>
</organism>
<evidence type="ECO:0000313" key="1">
    <source>
        <dbReference type="EMBL" id="CAG2188426.1"/>
    </source>
</evidence>
<dbReference type="AlphaFoldDB" id="A0A8S3PY33"/>
<comment type="caution">
    <text evidence="1">The sequence shown here is derived from an EMBL/GenBank/DDBJ whole genome shotgun (WGS) entry which is preliminary data.</text>
</comment>
<proteinExistence type="predicted"/>
<gene>
    <name evidence="1" type="ORF">MEDL_3853</name>
</gene>
<dbReference type="Proteomes" id="UP000683360">
    <property type="component" value="Unassembled WGS sequence"/>
</dbReference>
<dbReference type="EMBL" id="CAJPWZ010000234">
    <property type="protein sequence ID" value="CAG2188426.1"/>
    <property type="molecule type" value="Genomic_DNA"/>
</dbReference>
<name>A0A8S3PY33_MYTED</name>
<dbReference type="OrthoDB" id="6129643at2759"/>
<reference evidence="1" key="1">
    <citation type="submission" date="2021-03" db="EMBL/GenBank/DDBJ databases">
        <authorList>
            <person name="Bekaert M."/>
        </authorList>
    </citation>
    <scope>NUCLEOTIDE SEQUENCE</scope>
</reference>
<dbReference type="PANTHER" id="PTHR47018:SF1">
    <property type="entry name" value="TESMIN_TSO1-LIKE CXC DOMAIN-CONTAINING PROTEIN"/>
    <property type="match status" value="1"/>
</dbReference>
<dbReference type="PANTHER" id="PTHR47018">
    <property type="entry name" value="CXC DOMAIN-CONTAINING PROTEIN-RELATED"/>
    <property type="match status" value="1"/>
</dbReference>
<accession>A0A8S3PY33</accession>